<name>A0ABR3LVM1_9TELE</name>
<organism evidence="1 2">
    <name type="scientific">Cirrhinus molitorella</name>
    <name type="common">mud carp</name>
    <dbReference type="NCBI Taxonomy" id="172907"/>
    <lineage>
        <taxon>Eukaryota</taxon>
        <taxon>Metazoa</taxon>
        <taxon>Chordata</taxon>
        <taxon>Craniata</taxon>
        <taxon>Vertebrata</taxon>
        <taxon>Euteleostomi</taxon>
        <taxon>Actinopterygii</taxon>
        <taxon>Neopterygii</taxon>
        <taxon>Teleostei</taxon>
        <taxon>Ostariophysi</taxon>
        <taxon>Cypriniformes</taxon>
        <taxon>Cyprinidae</taxon>
        <taxon>Labeoninae</taxon>
        <taxon>Labeonini</taxon>
        <taxon>Cirrhinus</taxon>
    </lineage>
</organism>
<accession>A0ABR3LVM1</accession>
<evidence type="ECO:0000313" key="1">
    <source>
        <dbReference type="EMBL" id="KAL1256942.1"/>
    </source>
</evidence>
<dbReference type="EMBL" id="JAYMGO010000018">
    <property type="protein sequence ID" value="KAL1256942.1"/>
    <property type="molecule type" value="Genomic_DNA"/>
</dbReference>
<sequence>MYFGLCPAITVPKTSTRCDASNHFLPLLKTSEVVLVIIKKPSLTGIFCLIKTLQAHRFYLLEGMSTGRVAARGPCFKDVFQMIASPPN</sequence>
<evidence type="ECO:0000313" key="2">
    <source>
        <dbReference type="Proteomes" id="UP001558613"/>
    </source>
</evidence>
<protein>
    <submittedName>
        <fullName evidence="1">Uncharacterized protein</fullName>
    </submittedName>
</protein>
<reference evidence="1 2" key="1">
    <citation type="submission" date="2023-09" db="EMBL/GenBank/DDBJ databases">
        <authorList>
            <person name="Wang M."/>
        </authorList>
    </citation>
    <scope>NUCLEOTIDE SEQUENCE [LARGE SCALE GENOMIC DNA]</scope>
    <source>
        <strain evidence="1">GT-2023</strain>
        <tissue evidence="1">Liver</tissue>
    </source>
</reference>
<dbReference type="Proteomes" id="UP001558613">
    <property type="component" value="Unassembled WGS sequence"/>
</dbReference>
<gene>
    <name evidence="1" type="ORF">QQF64_012487</name>
</gene>
<comment type="caution">
    <text evidence="1">The sequence shown here is derived from an EMBL/GenBank/DDBJ whole genome shotgun (WGS) entry which is preliminary data.</text>
</comment>
<proteinExistence type="predicted"/>
<keyword evidence="2" id="KW-1185">Reference proteome</keyword>